<dbReference type="EMBL" id="AZFQ01000026">
    <property type="protein sequence ID" value="KRL99494.1"/>
    <property type="molecule type" value="Genomic_DNA"/>
</dbReference>
<dbReference type="InterPro" id="IPR051461">
    <property type="entry name" value="UPF0750_membrane"/>
</dbReference>
<feature type="transmembrane region" description="Helical" evidence="6">
    <location>
        <begin position="97"/>
        <end position="116"/>
    </location>
</feature>
<accession>A0A0R1V1U6</accession>
<proteinExistence type="predicted"/>
<dbReference type="STRING" id="1423801.FD50_GL000194"/>
<gene>
    <name evidence="8" type="ORF">FD50_GL000194</name>
</gene>
<reference evidence="8 9" key="1">
    <citation type="journal article" date="2015" name="Genome Announc.">
        <title>Expanding the biotechnology potential of lactobacilli through comparative genomics of 213 strains and associated genera.</title>
        <authorList>
            <person name="Sun Z."/>
            <person name="Harris H.M."/>
            <person name="McCann A."/>
            <person name="Guo C."/>
            <person name="Argimon S."/>
            <person name="Zhang W."/>
            <person name="Yang X."/>
            <person name="Jeffery I.B."/>
            <person name="Cooney J.C."/>
            <person name="Kagawa T.F."/>
            <person name="Liu W."/>
            <person name="Song Y."/>
            <person name="Salvetti E."/>
            <person name="Wrobel A."/>
            <person name="Rasinkangas P."/>
            <person name="Parkhill J."/>
            <person name="Rea M.C."/>
            <person name="O'Sullivan O."/>
            <person name="Ritari J."/>
            <person name="Douillard F.P."/>
            <person name="Paul Ross R."/>
            <person name="Yang R."/>
            <person name="Briner A.E."/>
            <person name="Felis G.E."/>
            <person name="de Vos W.M."/>
            <person name="Barrangou R."/>
            <person name="Klaenhammer T.R."/>
            <person name="Caufield P.W."/>
            <person name="Cui Y."/>
            <person name="Zhang H."/>
            <person name="O'Toole P.W."/>
        </authorList>
    </citation>
    <scope>NUCLEOTIDE SEQUENCE [LARGE SCALE GENOMIC DNA]</scope>
    <source>
        <strain evidence="8 9">DSM 16230</strain>
    </source>
</reference>
<dbReference type="CDD" id="cd16380">
    <property type="entry name" value="YitT_C"/>
    <property type="match status" value="1"/>
</dbReference>
<dbReference type="Pfam" id="PF10035">
    <property type="entry name" value="DUF2179"/>
    <property type="match status" value="1"/>
</dbReference>
<comment type="subcellular location">
    <subcellularLocation>
        <location evidence="1">Cell membrane</location>
        <topology evidence="1">Multi-pass membrane protein</topology>
    </subcellularLocation>
</comment>
<protein>
    <recommendedName>
        <fullName evidence="7">DUF2179 domain-containing protein</fullName>
    </recommendedName>
</protein>
<dbReference type="GO" id="GO:0005886">
    <property type="term" value="C:plasma membrane"/>
    <property type="evidence" value="ECO:0007669"/>
    <property type="project" value="UniProtKB-SubCell"/>
</dbReference>
<organism evidence="8 9">
    <name type="scientific">Liquorilactobacillus satsumensis DSM 16230 = JCM 12392</name>
    <dbReference type="NCBI Taxonomy" id="1423801"/>
    <lineage>
        <taxon>Bacteria</taxon>
        <taxon>Bacillati</taxon>
        <taxon>Bacillota</taxon>
        <taxon>Bacilli</taxon>
        <taxon>Lactobacillales</taxon>
        <taxon>Lactobacillaceae</taxon>
        <taxon>Liquorilactobacillus</taxon>
    </lineage>
</organism>
<evidence type="ECO:0000256" key="4">
    <source>
        <dbReference type="ARBA" id="ARBA00022989"/>
    </source>
</evidence>
<keyword evidence="2" id="KW-1003">Cell membrane</keyword>
<dbReference type="PIRSF" id="PIRSF006483">
    <property type="entry name" value="Membrane_protein_YitT"/>
    <property type="match status" value="1"/>
</dbReference>
<sequence length="318" mass="35216">MCYAFAGSSLKRRTGGKLMYQTNTKVRWVDFVMISLGCALYAFGLVKINIANKLAEGGITGITLIIRYWLQIDPALSTIILNLPLIVIGYRYLGRTALIYTLFGTLSLSFFIWFWQRIPIQINIHHDLFIAGLLAGLLGGTGSGIVYRFGGTTGGTDIVARIFEKNQGISMGKTLLTLDAVVLSASLSYVDLRRMMYTLLASYVFSKIVTFTLEGAYAARGVIIISAQHEQIAQDIMQHLGRGVSYLHAMGGYSKKEYQAIYCVVSPSELMLLKHIVSDWDQRAFVSILSVNEVLGEGFSYDAPKRKLNLGGKSKKTY</sequence>
<dbReference type="Proteomes" id="UP000051166">
    <property type="component" value="Unassembled WGS sequence"/>
</dbReference>
<dbReference type="InterPro" id="IPR019264">
    <property type="entry name" value="DUF2179"/>
</dbReference>
<evidence type="ECO:0000313" key="8">
    <source>
        <dbReference type="EMBL" id="KRL99494.1"/>
    </source>
</evidence>
<evidence type="ECO:0000256" key="6">
    <source>
        <dbReference type="SAM" id="Phobius"/>
    </source>
</evidence>
<keyword evidence="9" id="KW-1185">Reference proteome</keyword>
<keyword evidence="4 6" id="KW-1133">Transmembrane helix</keyword>
<keyword evidence="5 6" id="KW-0472">Membrane</keyword>
<keyword evidence="3 6" id="KW-0812">Transmembrane</keyword>
<dbReference type="InterPro" id="IPR015867">
    <property type="entry name" value="N-reg_PII/ATP_PRibTrfase_C"/>
</dbReference>
<feature type="transmembrane region" description="Helical" evidence="6">
    <location>
        <begin position="68"/>
        <end position="91"/>
    </location>
</feature>
<feature type="transmembrane region" description="Helical" evidence="6">
    <location>
        <begin position="28"/>
        <end position="48"/>
    </location>
</feature>
<feature type="transmembrane region" description="Helical" evidence="6">
    <location>
        <begin position="128"/>
        <end position="149"/>
    </location>
</feature>
<evidence type="ECO:0000313" key="9">
    <source>
        <dbReference type="Proteomes" id="UP000051166"/>
    </source>
</evidence>
<name>A0A0R1V1U6_9LACO</name>
<evidence type="ECO:0000256" key="3">
    <source>
        <dbReference type="ARBA" id="ARBA00022692"/>
    </source>
</evidence>
<dbReference type="Pfam" id="PF02588">
    <property type="entry name" value="YitT_membrane"/>
    <property type="match status" value="1"/>
</dbReference>
<evidence type="ECO:0000256" key="2">
    <source>
        <dbReference type="ARBA" id="ARBA00022475"/>
    </source>
</evidence>
<feature type="domain" description="DUF2179" evidence="7">
    <location>
        <begin position="242"/>
        <end position="296"/>
    </location>
</feature>
<dbReference type="PATRIC" id="fig|1423801.4.peg.196"/>
<dbReference type="PANTHER" id="PTHR33545">
    <property type="entry name" value="UPF0750 MEMBRANE PROTEIN YITT-RELATED"/>
    <property type="match status" value="1"/>
</dbReference>
<dbReference type="AlphaFoldDB" id="A0A0R1V1U6"/>
<evidence type="ECO:0000259" key="7">
    <source>
        <dbReference type="Pfam" id="PF10035"/>
    </source>
</evidence>
<comment type="caution">
    <text evidence="8">The sequence shown here is derived from an EMBL/GenBank/DDBJ whole genome shotgun (WGS) entry which is preliminary data.</text>
</comment>
<dbReference type="PANTHER" id="PTHR33545:SF10">
    <property type="entry name" value="UPF0750 MEMBRANE PROTEIN YPJC"/>
    <property type="match status" value="1"/>
</dbReference>
<evidence type="ECO:0000256" key="1">
    <source>
        <dbReference type="ARBA" id="ARBA00004651"/>
    </source>
</evidence>
<dbReference type="InterPro" id="IPR003740">
    <property type="entry name" value="YitT"/>
</dbReference>
<evidence type="ECO:0000256" key="5">
    <source>
        <dbReference type="ARBA" id="ARBA00023136"/>
    </source>
</evidence>
<dbReference type="Gene3D" id="3.30.70.120">
    <property type="match status" value="1"/>
</dbReference>